<dbReference type="SUPFAM" id="SSF55753">
    <property type="entry name" value="Actin depolymerizing proteins"/>
    <property type="match status" value="2"/>
</dbReference>
<dbReference type="AlphaFoldDB" id="A0A8T2M683"/>
<reference evidence="21 22" key="1">
    <citation type="submission" date="2021-07" db="EMBL/GenBank/DDBJ databases">
        <authorList>
            <person name="Imarazene B."/>
            <person name="Zahm M."/>
            <person name="Klopp C."/>
            <person name="Cabau C."/>
            <person name="Beille S."/>
            <person name="Jouanno E."/>
            <person name="Castinel A."/>
            <person name="Lluch J."/>
            <person name="Gil L."/>
            <person name="Kuchtly C."/>
            <person name="Lopez Roques C."/>
            <person name="Donnadieu C."/>
            <person name="Parrinello H."/>
            <person name="Journot L."/>
            <person name="Du K."/>
            <person name="Schartl M."/>
            <person name="Retaux S."/>
            <person name="Guiguen Y."/>
        </authorList>
    </citation>
    <scope>NUCLEOTIDE SEQUENCE [LARGE SCALE GENOMIC DNA]</scope>
    <source>
        <strain evidence="21">Pach_M1</strain>
        <tissue evidence="21">Testis</tissue>
    </source>
</reference>
<sequence>MKLTDNVLRSFRVAKVFRENSDKINCFDFSSNGETVISSSDDDSIVLYDCQEGKPKRTLYSKKYGVDLIRYTHAANTVVYSSNKIDDTIRYLSLHDNKYIRYFPGHNKRVVALSMSPVDDTFISGSLDKTIRLWDLRSPNCQGLMHLQGKPVCSFDPEGLIFAAGVNSEMVKLYDLRSFDKGPFATFKLQYERTCEWTGLKFSNDGKLILVSSNGGTLRLLDAFKGAILHSFGGYNNSKGVVLEASFTPDSQFVMIGSEDGKIHVWNAESGMKVALLDGKHTGPVTCLQFNPKFMTFASACSNMLVLGAYREPSQSWEKDYDNFLLPLLDPQEPCYILYRLDSQNAQGYEWIFISWSPDQSPVRQKMLYAATRATVKKEFGGGHVKDELFGNVEDDVSLQGYLRHVSSSSGPAPLTAAEQELQRIKITEVKTEINVETKHQTVQGLAFPLQAEAKRALQQLKERRINYIQLRLDTEKETIELVHTRPTETHDLPCRVPTDTPRYHFFLYKHAHEGAYMESVVFIYSMPGYSCSVKERMLYSSCKSRLLDEVERDYHIEVVKKLEIDSGDELTEEYLYDEVHPKQQAHKQAFAKPRGPAGKRGNKRLIKGGGENGENS</sequence>
<dbReference type="GO" id="GO:0071027">
    <property type="term" value="P:nuclear RNA surveillance"/>
    <property type="evidence" value="ECO:0007669"/>
    <property type="project" value="UniProtKB-ARBA"/>
</dbReference>
<dbReference type="PROSITE" id="PS51263">
    <property type="entry name" value="ADF_H"/>
    <property type="match status" value="2"/>
</dbReference>
<evidence type="ECO:0000256" key="9">
    <source>
        <dbReference type="ARBA" id="ARBA00022737"/>
    </source>
</evidence>
<keyword evidence="8 18" id="KW-0853">WD repeat</keyword>
<accession>A0A8T2M683</accession>
<dbReference type="InterPro" id="IPR015943">
    <property type="entry name" value="WD40/YVTN_repeat-like_dom_sf"/>
</dbReference>
<protein>
    <recommendedName>
        <fullName evidence="17">Twinfilin</fullName>
    </recommendedName>
</protein>
<evidence type="ECO:0000256" key="2">
    <source>
        <dbReference type="ARBA" id="ARBA00004245"/>
    </source>
</evidence>
<dbReference type="InterPro" id="IPR037867">
    <property type="entry name" value="Swd2/WDR82"/>
</dbReference>
<dbReference type="FunFam" id="3.40.20.10:FF:000042">
    <property type="entry name" value="Actin depolymerizing protein"/>
    <property type="match status" value="1"/>
</dbReference>
<dbReference type="GO" id="GO:0005856">
    <property type="term" value="C:cytoskeleton"/>
    <property type="evidence" value="ECO:0007669"/>
    <property type="project" value="UniProtKB-SubCell"/>
</dbReference>
<keyword evidence="6" id="KW-0806">Transcription termination</keyword>
<dbReference type="FunFam" id="2.130.10.10:FF:000065">
    <property type="entry name" value="WD repeat-containing protein 82"/>
    <property type="match status" value="1"/>
</dbReference>
<evidence type="ECO:0000256" key="1">
    <source>
        <dbReference type="ARBA" id="ARBA00004123"/>
    </source>
</evidence>
<organism evidence="21 22">
    <name type="scientific">Astyanax mexicanus</name>
    <name type="common">Blind cave fish</name>
    <name type="synonym">Astyanax fasciatus mexicanus</name>
    <dbReference type="NCBI Taxonomy" id="7994"/>
    <lineage>
        <taxon>Eukaryota</taxon>
        <taxon>Metazoa</taxon>
        <taxon>Chordata</taxon>
        <taxon>Craniata</taxon>
        <taxon>Vertebrata</taxon>
        <taxon>Euteleostomi</taxon>
        <taxon>Actinopterygii</taxon>
        <taxon>Neopterygii</taxon>
        <taxon>Teleostei</taxon>
        <taxon>Ostariophysi</taxon>
        <taxon>Characiformes</taxon>
        <taxon>Characoidei</taxon>
        <taxon>Acestrorhamphidae</taxon>
        <taxon>Acestrorhamphinae</taxon>
        <taxon>Astyanax</taxon>
    </lineage>
</organism>
<dbReference type="GO" id="GO:0032785">
    <property type="term" value="P:negative regulation of DNA-templated transcription, elongation"/>
    <property type="evidence" value="ECO:0007669"/>
    <property type="project" value="UniProtKB-ARBA"/>
</dbReference>
<dbReference type="InterPro" id="IPR036322">
    <property type="entry name" value="WD40_repeat_dom_sf"/>
</dbReference>
<dbReference type="CDD" id="cd11284">
    <property type="entry name" value="ADF_Twf-C_like"/>
    <property type="match status" value="1"/>
</dbReference>
<evidence type="ECO:0000256" key="15">
    <source>
        <dbReference type="ARBA" id="ARBA00038532"/>
    </source>
</evidence>
<feature type="domain" description="ADF-H" evidence="20">
    <location>
        <begin position="264"/>
        <end position="407"/>
    </location>
</feature>
<evidence type="ECO:0000259" key="20">
    <source>
        <dbReference type="PROSITE" id="PS51263"/>
    </source>
</evidence>
<dbReference type="EMBL" id="JAICCE010000005">
    <property type="protein sequence ID" value="KAG9277116.1"/>
    <property type="molecule type" value="Genomic_DNA"/>
</dbReference>
<evidence type="ECO:0000256" key="8">
    <source>
        <dbReference type="ARBA" id="ARBA00022574"/>
    </source>
</evidence>
<dbReference type="GO" id="GO:0048188">
    <property type="term" value="C:Set1C/COMPASS complex"/>
    <property type="evidence" value="ECO:0007669"/>
    <property type="project" value="TreeGrafter"/>
</dbReference>
<evidence type="ECO:0000256" key="19">
    <source>
        <dbReference type="SAM" id="MobiDB-lite"/>
    </source>
</evidence>
<dbReference type="PANTHER" id="PTHR19861">
    <property type="entry name" value="WD40 REPEAT PROTEIN SWD2"/>
    <property type="match status" value="1"/>
</dbReference>
<evidence type="ECO:0000256" key="4">
    <source>
        <dbReference type="ARBA" id="ARBA00005616"/>
    </source>
</evidence>
<evidence type="ECO:0000256" key="16">
    <source>
        <dbReference type="ARBA" id="ARBA00056419"/>
    </source>
</evidence>
<evidence type="ECO:0000256" key="14">
    <source>
        <dbReference type="ARBA" id="ARBA00023242"/>
    </source>
</evidence>
<comment type="similarity">
    <text evidence="5">Belongs to the actin-binding proteins ADF family. Twinfilin subfamily.</text>
</comment>
<dbReference type="PANTHER" id="PTHR19861:SF0">
    <property type="entry name" value="WD REPEAT-CONTAINING PROTEIN 82"/>
    <property type="match status" value="1"/>
</dbReference>
<dbReference type="FunFam" id="3.40.20.10:FF:000007">
    <property type="entry name" value="Twinfilin-1 isoform 1"/>
    <property type="match status" value="1"/>
</dbReference>
<dbReference type="InterPro" id="IPR001680">
    <property type="entry name" value="WD40_rpt"/>
</dbReference>
<feature type="region of interest" description="Disordered" evidence="19">
    <location>
        <begin position="582"/>
        <end position="617"/>
    </location>
</feature>
<dbReference type="Proteomes" id="UP000752171">
    <property type="component" value="Unassembled WGS sequence"/>
</dbReference>
<dbReference type="CDD" id="cd00200">
    <property type="entry name" value="WD40"/>
    <property type="match status" value="1"/>
</dbReference>
<evidence type="ECO:0000256" key="17">
    <source>
        <dbReference type="ARBA" id="ARBA00069496"/>
    </source>
</evidence>
<comment type="similarity">
    <text evidence="4">Belongs to the WD repeat SWD2 family.</text>
</comment>
<dbReference type="Gene3D" id="3.40.20.10">
    <property type="entry name" value="Severin"/>
    <property type="match status" value="2"/>
</dbReference>
<dbReference type="PROSITE" id="PS50294">
    <property type="entry name" value="WD_REPEATS_REGION"/>
    <property type="match status" value="2"/>
</dbReference>
<dbReference type="GO" id="GO:0110064">
    <property type="term" value="P:lncRNA catabolic process"/>
    <property type="evidence" value="ECO:0007669"/>
    <property type="project" value="UniProtKB-ARBA"/>
</dbReference>
<gene>
    <name evidence="21" type="primary">WDR82</name>
    <name evidence="21" type="ORF">AMEX_G7104</name>
</gene>
<keyword evidence="7" id="KW-0963">Cytoplasm</keyword>
<dbReference type="Gene3D" id="2.130.10.10">
    <property type="entry name" value="YVTN repeat-like/Quinoprotein amine dehydrogenase"/>
    <property type="match status" value="1"/>
</dbReference>
<dbReference type="Pfam" id="PF00400">
    <property type="entry name" value="WD40"/>
    <property type="match status" value="3"/>
</dbReference>
<dbReference type="PROSITE" id="PS50082">
    <property type="entry name" value="WD_REPEATS_2"/>
    <property type="match status" value="3"/>
</dbReference>
<keyword evidence="13" id="KW-0206">Cytoskeleton</keyword>
<dbReference type="SUPFAM" id="SSF50978">
    <property type="entry name" value="WD40 repeat-like"/>
    <property type="match status" value="1"/>
</dbReference>
<keyword evidence="14" id="KW-0539">Nucleus</keyword>
<feature type="domain" description="ADF-H" evidence="20">
    <location>
        <begin position="445"/>
        <end position="581"/>
    </location>
</feature>
<keyword evidence="12" id="KW-0009">Actin-binding</keyword>
<feature type="repeat" description="WD" evidence="18">
    <location>
        <begin position="235"/>
        <end position="276"/>
    </location>
</feature>
<evidence type="ECO:0000256" key="7">
    <source>
        <dbReference type="ARBA" id="ARBA00022490"/>
    </source>
</evidence>
<evidence type="ECO:0000256" key="13">
    <source>
        <dbReference type="ARBA" id="ARBA00023212"/>
    </source>
</evidence>
<feature type="compositionally biased region" description="Gly residues" evidence="19">
    <location>
        <begin position="608"/>
        <end position="617"/>
    </location>
</feature>
<dbReference type="Pfam" id="PF00241">
    <property type="entry name" value="Cofilin_ADF"/>
    <property type="match status" value="2"/>
</dbReference>
<dbReference type="GO" id="GO:0003682">
    <property type="term" value="F:chromatin binding"/>
    <property type="evidence" value="ECO:0007669"/>
    <property type="project" value="TreeGrafter"/>
</dbReference>
<dbReference type="SMART" id="SM00320">
    <property type="entry name" value="WD40"/>
    <property type="match status" value="6"/>
</dbReference>
<feature type="repeat" description="WD" evidence="18">
    <location>
        <begin position="17"/>
        <end position="58"/>
    </location>
</feature>
<dbReference type="CDD" id="cd11285">
    <property type="entry name" value="ADF_Twf-N_like"/>
    <property type="match status" value="1"/>
</dbReference>
<dbReference type="InterPro" id="IPR002108">
    <property type="entry name" value="ADF-H"/>
</dbReference>
<dbReference type="GO" id="GO:0006353">
    <property type="term" value="P:DNA-templated transcription termination"/>
    <property type="evidence" value="ECO:0007669"/>
    <property type="project" value="UniProtKB-KW"/>
</dbReference>
<feature type="repeat" description="WD" evidence="18">
    <location>
        <begin position="103"/>
        <end position="138"/>
    </location>
</feature>
<evidence type="ECO:0000256" key="18">
    <source>
        <dbReference type="PROSITE-ProRule" id="PRU00221"/>
    </source>
</evidence>
<evidence type="ECO:0000256" key="12">
    <source>
        <dbReference type="ARBA" id="ARBA00023203"/>
    </source>
</evidence>
<evidence type="ECO:0000256" key="10">
    <source>
        <dbReference type="ARBA" id="ARBA00023015"/>
    </source>
</evidence>
<comment type="caution">
    <text evidence="21">The sequence shown here is derived from an EMBL/GenBank/DDBJ whole genome shotgun (WGS) entry which is preliminary data.</text>
</comment>
<keyword evidence="11" id="KW-0804">Transcription</keyword>
<evidence type="ECO:0000256" key="11">
    <source>
        <dbReference type="ARBA" id="ARBA00023163"/>
    </source>
</evidence>
<dbReference type="GO" id="GO:0003779">
    <property type="term" value="F:actin binding"/>
    <property type="evidence" value="ECO:0007669"/>
    <property type="project" value="UniProtKB-KW"/>
</dbReference>
<comment type="subcellular location">
    <subcellularLocation>
        <location evidence="3">Cytoplasm</location>
        <location evidence="3">Cell cortex</location>
    </subcellularLocation>
    <subcellularLocation>
        <location evidence="2">Cytoplasm</location>
        <location evidence="2">Cytoskeleton</location>
    </subcellularLocation>
    <subcellularLocation>
        <location evidence="1">Nucleus</location>
    </subcellularLocation>
</comment>
<comment type="subunit">
    <text evidence="15">Interacts with G-actin; ADP-actin form.</text>
</comment>
<evidence type="ECO:0000313" key="22">
    <source>
        <dbReference type="Proteomes" id="UP000752171"/>
    </source>
</evidence>
<dbReference type="GO" id="GO:0005938">
    <property type="term" value="C:cell cortex"/>
    <property type="evidence" value="ECO:0007669"/>
    <property type="project" value="UniProtKB-SubCell"/>
</dbReference>
<dbReference type="InterPro" id="IPR029006">
    <property type="entry name" value="ADF-H/Gelsolin-like_dom_sf"/>
</dbReference>
<evidence type="ECO:0000256" key="5">
    <source>
        <dbReference type="ARBA" id="ARBA00009557"/>
    </source>
</evidence>
<comment type="function">
    <text evidence="16">Actin-binding protein involved in motile and morphological processes. Inhibits actin polymerization, likely by sequestering G-actin.</text>
</comment>
<evidence type="ECO:0000313" key="21">
    <source>
        <dbReference type="EMBL" id="KAG9277116.1"/>
    </source>
</evidence>
<dbReference type="PROSITE" id="PS00678">
    <property type="entry name" value="WD_REPEATS_1"/>
    <property type="match status" value="1"/>
</dbReference>
<dbReference type="SMART" id="SM00102">
    <property type="entry name" value="ADF"/>
    <property type="match status" value="2"/>
</dbReference>
<keyword evidence="9" id="KW-0677">Repeat</keyword>
<dbReference type="GO" id="GO:0140744">
    <property type="term" value="P:negative regulation of lncRNA transcription"/>
    <property type="evidence" value="ECO:0007669"/>
    <property type="project" value="UniProtKB-ARBA"/>
</dbReference>
<name>A0A8T2M683_ASTMX</name>
<dbReference type="InterPro" id="IPR019775">
    <property type="entry name" value="WD40_repeat_CS"/>
</dbReference>
<keyword evidence="10" id="KW-0805">Transcription regulation</keyword>
<evidence type="ECO:0000256" key="6">
    <source>
        <dbReference type="ARBA" id="ARBA00022472"/>
    </source>
</evidence>
<evidence type="ECO:0000256" key="3">
    <source>
        <dbReference type="ARBA" id="ARBA00004544"/>
    </source>
</evidence>
<proteinExistence type="inferred from homology"/>